<dbReference type="PANTHER" id="PTHR33741:SF5">
    <property type="entry name" value="TRANSMEMBRANE PROTEIN DDB_G0269096-RELATED"/>
    <property type="match status" value="1"/>
</dbReference>
<feature type="transmembrane region" description="Helical" evidence="1">
    <location>
        <begin position="247"/>
        <end position="269"/>
    </location>
</feature>
<feature type="transmembrane region" description="Helical" evidence="1">
    <location>
        <begin position="150"/>
        <end position="169"/>
    </location>
</feature>
<gene>
    <name evidence="3" type="ORF">SCAR479_05210</name>
</gene>
<evidence type="ECO:0000259" key="2">
    <source>
        <dbReference type="Pfam" id="PF04982"/>
    </source>
</evidence>
<dbReference type="EMBL" id="JARVKM010000017">
    <property type="protein sequence ID" value="KAK9778240.1"/>
    <property type="molecule type" value="Genomic_DNA"/>
</dbReference>
<keyword evidence="1" id="KW-0472">Membrane</keyword>
<evidence type="ECO:0000256" key="1">
    <source>
        <dbReference type="SAM" id="Phobius"/>
    </source>
</evidence>
<feature type="transmembrane region" description="Helical" evidence="1">
    <location>
        <begin position="121"/>
        <end position="138"/>
    </location>
</feature>
<dbReference type="InterPro" id="IPR007065">
    <property type="entry name" value="HPP"/>
</dbReference>
<feature type="transmembrane region" description="Helical" evidence="1">
    <location>
        <begin position="205"/>
        <end position="227"/>
    </location>
</feature>
<reference evidence="3 4" key="1">
    <citation type="submission" date="2024-02" db="EMBL/GenBank/DDBJ databases">
        <title>First draft genome assembly of two strains of Seiridium cardinale.</title>
        <authorList>
            <person name="Emiliani G."/>
            <person name="Scali E."/>
        </authorList>
    </citation>
    <scope>NUCLEOTIDE SEQUENCE [LARGE SCALE GENOMIC DNA]</scope>
    <source>
        <strain evidence="3 4">BM-138-000479</strain>
    </source>
</reference>
<keyword evidence="4" id="KW-1185">Reference proteome</keyword>
<protein>
    <submittedName>
        <fullName evidence="3">HPP family-domain-containing protein</fullName>
    </submittedName>
</protein>
<evidence type="ECO:0000313" key="3">
    <source>
        <dbReference type="EMBL" id="KAK9778240.1"/>
    </source>
</evidence>
<sequence length="358" mass="38831">MMLGKLHVGHRAVVPRMKSIDNETRSRIADPDTLILDARKPMDRALHHEVQGTLNLPIRSRHIVSLSCSVGSESSVALSALLWYCIFISQETPISERLPELSHFLGHRPKPQRDLGHLLEIFWAIVGVFVGLTLIEVIGQQIPSFQEHNAPLIVGSFGAAAVLEFYAIGSPLSQPRNAVIGQVLASVVGVGIRKLFELGSTSRDLIWLGGSVSCALATAVMALTGTVHPPAGATALLAVVDDNVAALGWSLLPVILLGCIIMQCVALLLNNIQRRFPMYWWSPEDVGHRWKRGVGSTAGGNNNDGMEKIETCTSHEEDMIASPVATQLTIGRGGVRVPEGMLITPEELLFLETLCERL</sequence>
<feature type="domain" description="HPP transmembrane region" evidence="2">
    <location>
        <begin position="117"/>
        <end position="277"/>
    </location>
</feature>
<keyword evidence="1" id="KW-1133">Transmembrane helix</keyword>
<name>A0ABR2XXH7_9PEZI</name>
<dbReference type="Proteomes" id="UP001465668">
    <property type="component" value="Unassembled WGS sequence"/>
</dbReference>
<dbReference type="Pfam" id="PF04982">
    <property type="entry name" value="TM_HPP"/>
    <property type="match status" value="1"/>
</dbReference>
<accession>A0ABR2XXH7</accession>
<comment type="caution">
    <text evidence="3">The sequence shown here is derived from an EMBL/GenBank/DDBJ whole genome shotgun (WGS) entry which is preliminary data.</text>
</comment>
<keyword evidence="1" id="KW-0812">Transmembrane</keyword>
<dbReference type="InterPro" id="IPR058581">
    <property type="entry name" value="TM_HPP"/>
</dbReference>
<dbReference type="PANTHER" id="PTHR33741">
    <property type="entry name" value="TRANSMEMBRANE PROTEIN DDB_G0269096-RELATED"/>
    <property type="match status" value="1"/>
</dbReference>
<organism evidence="3 4">
    <name type="scientific">Seiridium cardinale</name>
    <dbReference type="NCBI Taxonomy" id="138064"/>
    <lineage>
        <taxon>Eukaryota</taxon>
        <taxon>Fungi</taxon>
        <taxon>Dikarya</taxon>
        <taxon>Ascomycota</taxon>
        <taxon>Pezizomycotina</taxon>
        <taxon>Sordariomycetes</taxon>
        <taxon>Xylariomycetidae</taxon>
        <taxon>Amphisphaeriales</taxon>
        <taxon>Sporocadaceae</taxon>
        <taxon>Seiridium</taxon>
    </lineage>
</organism>
<proteinExistence type="predicted"/>
<evidence type="ECO:0000313" key="4">
    <source>
        <dbReference type="Proteomes" id="UP001465668"/>
    </source>
</evidence>